<dbReference type="AlphaFoldDB" id="A0A2J5HIT6"/>
<reference evidence="5" key="1">
    <citation type="submission" date="2017-12" db="EMBL/GenBank/DDBJ databases">
        <authorList>
            <consortium name="DOE Joint Genome Institute"/>
            <person name="Mondo S.J."/>
            <person name="Kjaerbolling I."/>
            <person name="Vesth T.C."/>
            <person name="Frisvad J.C."/>
            <person name="Nybo J.L."/>
            <person name="Theobald S."/>
            <person name="Kuo A."/>
            <person name="Bowyer P."/>
            <person name="Matsuda Y."/>
            <person name="Lyhne E.K."/>
            <person name="Kogle M.E."/>
            <person name="Clum A."/>
            <person name="Lipzen A."/>
            <person name="Salamov A."/>
            <person name="Ngan C.Y."/>
            <person name="Daum C."/>
            <person name="Chiniquy J."/>
            <person name="Barry K."/>
            <person name="LaButti K."/>
            <person name="Haridas S."/>
            <person name="Simmons B.A."/>
            <person name="Magnuson J.K."/>
            <person name="Mortensen U.H."/>
            <person name="Larsen T.O."/>
            <person name="Grigoriev I.V."/>
            <person name="Baker S.E."/>
            <person name="Andersen M.R."/>
            <person name="Nordberg H.P."/>
            <person name="Cantor M.N."/>
            <person name="Hua S.X."/>
        </authorList>
    </citation>
    <scope>NUCLEOTIDE SEQUENCE [LARGE SCALE GENOMIC DNA]</scope>
    <source>
        <strain evidence="5">IBT 19404</strain>
    </source>
</reference>
<dbReference type="InterPro" id="IPR052766">
    <property type="entry name" value="S41A_metabolite_peptidase"/>
</dbReference>
<dbReference type="InterPro" id="IPR056186">
    <property type="entry name" value="PDZ_CPAF-rel"/>
</dbReference>
<dbReference type="PANTHER" id="PTHR37049">
    <property type="entry name" value="PEPTIDASE S41 FAMILY PROTEIN"/>
    <property type="match status" value="1"/>
</dbReference>
<keyword evidence="5" id="KW-1185">Reference proteome</keyword>
<dbReference type="Proteomes" id="UP000235023">
    <property type="component" value="Unassembled WGS sequence"/>
</dbReference>
<dbReference type="Gene3D" id="3.90.226.10">
    <property type="entry name" value="2-enoyl-CoA Hydratase, Chain A, domain 1"/>
    <property type="match status" value="1"/>
</dbReference>
<feature type="domain" description="Tail specific protease" evidence="2">
    <location>
        <begin position="300"/>
        <end position="373"/>
    </location>
</feature>
<evidence type="ECO:0000256" key="1">
    <source>
        <dbReference type="SAM" id="SignalP"/>
    </source>
</evidence>
<dbReference type="EMBL" id="KZ559609">
    <property type="protein sequence ID" value="PLN76811.1"/>
    <property type="molecule type" value="Genomic_DNA"/>
</dbReference>
<dbReference type="GO" id="GO:0006508">
    <property type="term" value="P:proteolysis"/>
    <property type="evidence" value="ECO:0007669"/>
    <property type="project" value="InterPro"/>
</dbReference>
<feature type="signal peptide" evidence="1">
    <location>
        <begin position="1"/>
        <end position="19"/>
    </location>
</feature>
<dbReference type="PANTHER" id="PTHR37049:SF4">
    <property type="entry name" value="RHODANESE DOMAIN-CONTAINING PROTEIN"/>
    <property type="match status" value="1"/>
</dbReference>
<sequence length="597" mass="66294">MQKYSKIILFSLCLPSIRSAAPQHQEPCAVLGDLTDKAAKVSQLSPKRPGDVAYNCLQSIPFESDPAFNIDIPQDPPPAYPVPGAVKNFYHSQFDFDSDIVQLILAARDERLSVKMCTLKVIQFTNNYPLFPSQRTGLIFPRYTHNNSAEHVSLVMSIDGVNANEYLEKLSRVVNYNHYNAHDPDALYNILFPSNAHTLGNRLWPGLARTLKFKDSTKITVETLAELLTPLTHFPWRDGPSLYDKLCVDSDKATEDFTRRPESVDLSEDMSLEGYPKPFSHAQGDQLTGYLPDHPALQNTAVLSVPSFITENKDSFARAAKNLINNATAQVRRKMIIDICSNGGGSGTASLNLFKLVFPEKQIYTASRYRAHEDLNLLEKIHPKGDSITRGEWIYWAGVAVTPDMEHNVTFWEKLYGHDETVGTKSSILTACIDAKLQSQEGKPVCGYGPVLLDLNAAAFKAEDILFIMLEQNAKTIAFGGRPQKAKMQTISAVRGGINARIEKLSLLVTKGHEKADELQAYDQTLPTLPISKLGLASTGGFDVQSTFSLDDDQLPMQFTYEPAGCRRFYTVDNVLSQESVWADASKAVFENEGCVQ</sequence>
<dbReference type="OrthoDB" id="27214at2759"/>
<name>A0A2J5HIT6_9EURO</name>
<gene>
    <name evidence="4" type="ORF">BDW42DRAFT_198772</name>
</gene>
<evidence type="ECO:0000259" key="2">
    <source>
        <dbReference type="Pfam" id="PF03572"/>
    </source>
</evidence>
<evidence type="ECO:0000313" key="4">
    <source>
        <dbReference type="EMBL" id="PLN76811.1"/>
    </source>
</evidence>
<accession>A0A2J5HIT6</accession>
<protein>
    <submittedName>
        <fullName evidence="4">Uncharacterized protein</fullName>
    </submittedName>
</protein>
<dbReference type="Pfam" id="PF23658">
    <property type="entry name" value="PDZ_CPAF_rel"/>
    <property type="match status" value="1"/>
</dbReference>
<dbReference type="InterPro" id="IPR005151">
    <property type="entry name" value="Tail-specific_protease"/>
</dbReference>
<organism evidence="4 5">
    <name type="scientific">Aspergillus taichungensis</name>
    <dbReference type="NCBI Taxonomy" id="482145"/>
    <lineage>
        <taxon>Eukaryota</taxon>
        <taxon>Fungi</taxon>
        <taxon>Dikarya</taxon>
        <taxon>Ascomycota</taxon>
        <taxon>Pezizomycotina</taxon>
        <taxon>Eurotiomycetes</taxon>
        <taxon>Eurotiomycetidae</taxon>
        <taxon>Eurotiales</taxon>
        <taxon>Aspergillaceae</taxon>
        <taxon>Aspergillus</taxon>
        <taxon>Aspergillus subgen. Circumdati</taxon>
    </lineage>
</organism>
<evidence type="ECO:0000259" key="3">
    <source>
        <dbReference type="Pfam" id="PF23658"/>
    </source>
</evidence>
<feature type="chain" id="PRO_5014339508" evidence="1">
    <location>
        <begin position="20"/>
        <end position="597"/>
    </location>
</feature>
<feature type="domain" description="CPAF-like PDZ" evidence="3">
    <location>
        <begin position="146"/>
        <end position="231"/>
    </location>
</feature>
<dbReference type="GO" id="GO:0008236">
    <property type="term" value="F:serine-type peptidase activity"/>
    <property type="evidence" value="ECO:0007669"/>
    <property type="project" value="InterPro"/>
</dbReference>
<proteinExistence type="predicted"/>
<keyword evidence="1" id="KW-0732">Signal</keyword>
<dbReference type="Pfam" id="PF03572">
    <property type="entry name" value="Peptidase_S41"/>
    <property type="match status" value="1"/>
</dbReference>
<evidence type="ECO:0000313" key="5">
    <source>
        <dbReference type="Proteomes" id="UP000235023"/>
    </source>
</evidence>